<dbReference type="KEGG" id="mhd:Marky_0604"/>
<keyword evidence="4 6" id="KW-1133">Transmembrane helix</keyword>
<feature type="transmembrane region" description="Helical" evidence="6">
    <location>
        <begin position="216"/>
        <end position="234"/>
    </location>
</feature>
<keyword evidence="5 6" id="KW-0472">Membrane</keyword>
<dbReference type="EMBL" id="CP002630">
    <property type="protein sequence ID" value="AEB11354.1"/>
    <property type="molecule type" value="Genomic_DNA"/>
</dbReference>
<evidence type="ECO:0000313" key="7">
    <source>
        <dbReference type="EMBL" id="AEB11354.1"/>
    </source>
</evidence>
<evidence type="ECO:0000256" key="6">
    <source>
        <dbReference type="SAM" id="Phobius"/>
    </source>
</evidence>
<dbReference type="HOGENOM" id="CLU_791801_0_0_0"/>
<accession>F2NQ43</accession>
<sequence length="350" mass="37915">MFVLAFIEATAFALLVIYAPLYLFELTREARYSTSVVWIPATLTFLLAPRWALWGRAHLTRLVRLGLAGYAANLWVLPRLEDPLAFLAVLALFSSLQAAFQPGLKTLIGQHGPQALGRYFAVQSAGWMLGSLLGGLFFERVGFLPLATAVGTLAALAVLLPLPSTLPPPTRPRRGLPPGVPSLLAPAFLVVLGGEAFFSLYSVYLTEGLQGPAALVGYSLTVVTFLGMLTSPAYGRWVERFGAPRALGWVLHGYLALYLLIALWPHPYVTAVLFAIPLYPAFQIATLELLYRRYPEARAEATGAFEAMLALALALGGLLAGAVADAFGLRATPWVTLLLVAAGWAWWHKR</sequence>
<dbReference type="Gene3D" id="1.20.1250.20">
    <property type="entry name" value="MFS general substrate transporter like domains"/>
    <property type="match status" value="2"/>
</dbReference>
<evidence type="ECO:0000256" key="4">
    <source>
        <dbReference type="ARBA" id="ARBA00022989"/>
    </source>
</evidence>
<gene>
    <name evidence="7" type="ordered locus">Marky_0604</name>
</gene>
<feature type="transmembrane region" description="Helical" evidence="6">
    <location>
        <begin position="116"/>
        <end position="137"/>
    </location>
</feature>
<organism evidence="7 8">
    <name type="scientific">Marinithermus hydrothermalis (strain DSM 14884 / JCM 11576 / T1)</name>
    <dbReference type="NCBI Taxonomy" id="869210"/>
    <lineage>
        <taxon>Bacteria</taxon>
        <taxon>Thermotogati</taxon>
        <taxon>Deinococcota</taxon>
        <taxon>Deinococci</taxon>
        <taxon>Thermales</taxon>
        <taxon>Thermaceae</taxon>
        <taxon>Marinithermus</taxon>
    </lineage>
</organism>
<feature type="transmembrane region" description="Helical" evidence="6">
    <location>
        <begin position="183"/>
        <end position="204"/>
    </location>
</feature>
<evidence type="ECO:0000256" key="3">
    <source>
        <dbReference type="ARBA" id="ARBA00022692"/>
    </source>
</evidence>
<dbReference type="STRING" id="869210.Marky_0604"/>
<feature type="transmembrane region" description="Helical" evidence="6">
    <location>
        <begin position="36"/>
        <end position="54"/>
    </location>
</feature>
<evidence type="ECO:0000256" key="2">
    <source>
        <dbReference type="ARBA" id="ARBA00022475"/>
    </source>
</evidence>
<dbReference type="GO" id="GO:0022857">
    <property type="term" value="F:transmembrane transporter activity"/>
    <property type="evidence" value="ECO:0007669"/>
    <property type="project" value="InterPro"/>
</dbReference>
<dbReference type="eggNOG" id="COG2223">
    <property type="taxonomic scope" value="Bacteria"/>
</dbReference>
<keyword evidence="8" id="KW-1185">Reference proteome</keyword>
<evidence type="ECO:0000256" key="5">
    <source>
        <dbReference type="ARBA" id="ARBA00023136"/>
    </source>
</evidence>
<keyword evidence="3 6" id="KW-0812">Transmembrane</keyword>
<name>F2NQ43_MARHT</name>
<keyword evidence="2" id="KW-1003">Cell membrane</keyword>
<feature type="transmembrane region" description="Helical" evidence="6">
    <location>
        <begin position="143"/>
        <end position="162"/>
    </location>
</feature>
<feature type="transmembrane region" description="Helical" evidence="6">
    <location>
        <begin position="6"/>
        <end position="24"/>
    </location>
</feature>
<dbReference type="SUPFAM" id="SSF103473">
    <property type="entry name" value="MFS general substrate transporter"/>
    <property type="match status" value="1"/>
</dbReference>
<feature type="transmembrane region" description="Helical" evidence="6">
    <location>
        <begin position="246"/>
        <end position="265"/>
    </location>
</feature>
<evidence type="ECO:0000256" key="1">
    <source>
        <dbReference type="ARBA" id="ARBA00004651"/>
    </source>
</evidence>
<feature type="transmembrane region" description="Helical" evidence="6">
    <location>
        <begin position="271"/>
        <end position="291"/>
    </location>
</feature>
<dbReference type="InterPro" id="IPR050189">
    <property type="entry name" value="MFS_Efflux_Transporters"/>
</dbReference>
<dbReference type="InterPro" id="IPR036259">
    <property type="entry name" value="MFS_trans_sf"/>
</dbReference>
<dbReference type="AlphaFoldDB" id="F2NQ43"/>
<feature type="transmembrane region" description="Helical" evidence="6">
    <location>
        <begin position="329"/>
        <end position="347"/>
    </location>
</feature>
<comment type="subcellular location">
    <subcellularLocation>
        <location evidence="1">Cell membrane</location>
        <topology evidence="1">Multi-pass membrane protein</topology>
    </subcellularLocation>
</comment>
<dbReference type="GO" id="GO:0005886">
    <property type="term" value="C:plasma membrane"/>
    <property type="evidence" value="ECO:0007669"/>
    <property type="project" value="UniProtKB-SubCell"/>
</dbReference>
<dbReference type="Pfam" id="PF07690">
    <property type="entry name" value="MFS_1"/>
    <property type="match status" value="1"/>
</dbReference>
<proteinExistence type="predicted"/>
<evidence type="ECO:0000313" key="8">
    <source>
        <dbReference type="Proteomes" id="UP000007030"/>
    </source>
</evidence>
<reference evidence="7 8" key="1">
    <citation type="journal article" date="2012" name="Stand. Genomic Sci.">
        <title>Complete genome sequence of the aerobic, heterotroph Marinithermus hydrothermalis type strain (T1(T)) from a deep-sea hydrothermal vent chimney.</title>
        <authorList>
            <person name="Copeland A."/>
            <person name="Gu W."/>
            <person name="Yasawong M."/>
            <person name="Lapidus A."/>
            <person name="Lucas S."/>
            <person name="Deshpande S."/>
            <person name="Pagani I."/>
            <person name="Tapia R."/>
            <person name="Cheng J.F."/>
            <person name="Goodwin L.A."/>
            <person name="Pitluck S."/>
            <person name="Liolios K."/>
            <person name="Ivanova N."/>
            <person name="Mavromatis K."/>
            <person name="Mikhailova N."/>
            <person name="Pati A."/>
            <person name="Chen A."/>
            <person name="Palaniappan K."/>
            <person name="Land M."/>
            <person name="Pan C."/>
            <person name="Brambilla E.M."/>
            <person name="Rohde M."/>
            <person name="Tindall B.J."/>
            <person name="Sikorski J."/>
            <person name="Goker M."/>
            <person name="Detter J.C."/>
            <person name="Bristow J."/>
            <person name="Eisen J.A."/>
            <person name="Markowitz V."/>
            <person name="Hugenholtz P."/>
            <person name="Kyrpides N.C."/>
            <person name="Klenk H.P."/>
            <person name="Woyke T."/>
        </authorList>
    </citation>
    <scope>NUCLEOTIDE SEQUENCE [LARGE SCALE GENOMIC DNA]</scope>
    <source>
        <strain evidence="8">DSM 14884 / JCM 11576 / T1</strain>
    </source>
</reference>
<dbReference type="PANTHER" id="PTHR43124">
    <property type="entry name" value="PURINE EFFLUX PUMP PBUE"/>
    <property type="match status" value="1"/>
</dbReference>
<dbReference type="Proteomes" id="UP000007030">
    <property type="component" value="Chromosome"/>
</dbReference>
<feature type="transmembrane region" description="Helical" evidence="6">
    <location>
        <begin position="303"/>
        <end position="323"/>
    </location>
</feature>
<protein>
    <submittedName>
        <fullName evidence="7">Major facilitator superfamily MFS_1</fullName>
    </submittedName>
</protein>
<dbReference type="InterPro" id="IPR011701">
    <property type="entry name" value="MFS"/>
</dbReference>
<dbReference type="PANTHER" id="PTHR43124:SF3">
    <property type="entry name" value="CHLORAMPHENICOL EFFLUX PUMP RV0191"/>
    <property type="match status" value="1"/>
</dbReference>